<keyword evidence="3" id="KW-1185">Reference proteome</keyword>
<organism evidence="2 3">
    <name type="scientific">Paenimyroides baculatum</name>
    <dbReference type="NCBI Taxonomy" id="2608000"/>
    <lineage>
        <taxon>Bacteria</taxon>
        <taxon>Pseudomonadati</taxon>
        <taxon>Bacteroidota</taxon>
        <taxon>Flavobacteriia</taxon>
        <taxon>Flavobacteriales</taxon>
        <taxon>Flavobacteriaceae</taxon>
        <taxon>Paenimyroides</taxon>
    </lineage>
</organism>
<reference evidence="2 3" key="1">
    <citation type="submission" date="2019-09" db="EMBL/GenBank/DDBJ databases">
        <title>Genome sequence and assembly of Flavobacterium sp.</title>
        <authorList>
            <person name="Chhetri G."/>
        </authorList>
    </citation>
    <scope>NUCLEOTIDE SEQUENCE [LARGE SCALE GENOMIC DNA]</scope>
    <source>
        <strain evidence="2 3">SNL9</strain>
    </source>
</reference>
<dbReference type="Pfam" id="PF18911">
    <property type="entry name" value="PKD_4"/>
    <property type="match status" value="1"/>
</dbReference>
<dbReference type="CDD" id="cd00146">
    <property type="entry name" value="PKD"/>
    <property type="match status" value="1"/>
</dbReference>
<dbReference type="InterPro" id="IPR035986">
    <property type="entry name" value="PKD_dom_sf"/>
</dbReference>
<dbReference type="AlphaFoldDB" id="A0A5M6CRD0"/>
<feature type="domain" description="PKD" evidence="1">
    <location>
        <begin position="36"/>
        <end position="100"/>
    </location>
</feature>
<evidence type="ECO:0000259" key="1">
    <source>
        <dbReference type="PROSITE" id="PS50093"/>
    </source>
</evidence>
<sequence>MRIIGFFSIVILFITACSKDESEHVADCFGQSLFANVHHEISNENSKTVNLNVTYSSTTHTLKNTIKWNYGDGITETVTGTSTSHTYAKAGSYTVIASVSLVDPNCTFDIKESVVVQ</sequence>
<comment type="caution">
    <text evidence="2">The sequence shown here is derived from an EMBL/GenBank/DDBJ whole genome shotgun (WGS) entry which is preliminary data.</text>
</comment>
<dbReference type="RefSeq" id="WP_150010758.1">
    <property type="nucleotide sequence ID" value="NZ_VWSG01000003.1"/>
</dbReference>
<evidence type="ECO:0000313" key="3">
    <source>
        <dbReference type="Proteomes" id="UP000325141"/>
    </source>
</evidence>
<dbReference type="PROSITE" id="PS51257">
    <property type="entry name" value="PROKAR_LIPOPROTEIN"/>
    <property type="match status" value="1"/>
</dbReference>
<proteinExistence type="predicted"/>
<evidence type="ECO:0000313" key="2">
    <source>
        <dbReference type="EMBL" id="KAA5535729.1"/>
    </source>
</evidence>
<name>A0A5M6CRD0_9FLAO</name>
<dbReference type="PROSITE" id="PS50093">
    <property type="entry name" value="PKD"/>
    <property type="match status" value="1"/>
</dbReference>
<dbReference type="SUPFAM" id="SSF49299">
    <property type="entry name" value="PKD domain"/>
    <property type="match status" value="1"/>
</dbReference>
<dbReference type="InterPro" id="IPR013783">
    <property type="entry name" value="Ig-like_fold"/>
</dbReference>
<dbReference type="InterPro" id="IPR000601">
    <property type="entry name" value="PKD_dom"/>
</dbReference>
<gene>
    <name evidence="2" type="ORF">F0460_04640</name>
</gene>
<protein>
    <submittedName>
        <fullName evidence="2">PKD domain-containing protein</fullName>
    </submittedName>
</protein>
<dbReference type="Gene3D" id="2.60.40.10">
    <property type="entry name" value="Immunoglobulins"/>
    <property type="match status" value="1"/>
</dbReference>
<dbReference type="Proteomes" id="UP000325141">
    <property type="component" value="Unassembled WGS sequence"/>
</dbReference>
<accession>A0A5M6CRD0</accession>
<dbReference type="EMBL" id="VWSG01000003">
    <property type="protein sequence ID" value="KAA5535729.1"/>
    <property type="molecule type" value="Genomic_DNA"/>
</dbReference>